<proteinExistence type="predicted"/>
<dbReference type="EMBL" id="JBHSDT010000008">
    <property type="protein sequence ID" value="MFC4404797.1"/>
    <property type="molecule type" value="Genomic_DNA"/>
</dbReference>
<gene>
    <name evidence="1" type="ORF">ACFOY7_17135</name>
</gene>
<organism evidence="1 2">
    <name type="scientific">Gracilibacillus xinjiangensis</name>
    <dbReference type="NCBI Taxonomy" id="1193282"/>
    <lineage>
        <taxon>Bacteria</taxon>
        <taxon>Bacillati</taxon>
        <taxon>Bacillota</taxon>
        <taxon>Bacilli</taxon>
        <taxon>Bacillales</taxon>
        <taxon>Bacillaceae</taxon>
        <taxon>Gracilibacillus</taxon>
    </lineage>
</organism>
<evidence type="ECO:0000313" key="1">
    <source>
        <dbReference type="EMBL" id="MFC4404797.1"/>
    </source>
</evidence>
<sequence>MKKLITILTIGLLFGFTFIIFQQTDTSHVLKTEKVKAVHKQTNASNLDSSKITILESNESTITHEEIAAIMDKFMETLVQEVDDQYRVVQFDSKETLISEFEPIAAKEVVQPYIDYYFEEKDNKLYINPTETPAWFVEDNEYNKKEISDKKVEITQANVSDLYGPYTIKVLFEKNEGQWKITNISH</sequence>
<name>A0ABV8WZJ5_9BACI</name>
<evidence type="ECO:0008006" key="3">
    <source>
        <dbReference type="Google" id="ProtNLM"/>
    </source>
</evidence>
<dbReference type="Proteomes" id="UP001595882">
    <property type="component" value="Unassembled WGS sequence"/>
</dbReference>
<comment type="caution">
    <text evidence="1">The sequence shown here is derived from an EMBL/GenBank/DDBJ whole genome shotgun (WGS) entry which is preliminary data.</text>
</comment>
<accession>A0ABV8WZJ5</accession>
<protein>
    <recommendedName>
        <fullName evidence="3">DUF3993 domain-containing protein</fullName>
    </recommendedName>
</protein>
<reference evidence="2" key="1">
    <citation type="journal article" date="2019" name="Int. J. Syst. Evol. Microbiol.">
        <title>The Global Catalogue of Microorganisms (GCM) 10K type strain sequencing project: providing services to taxonomists for standard genome sequencing and annotation.</title>
        <authorList>
            <consortium name="The Broad Institute Genomics Platform"/>
            <consortium name="The Broad Institute Genome Sequencing Center for Infectious Disease"/>
            <person name="Wu L."/>
            <person name="Ma J."/>
        </authorList>
    </citation>
    <scope>NUCLEOTIDE SEQUENCE [LARGE SCALE GENOMIC DNA]</scope>
    <source>
        <strain evidence="2">CCUG 37865</strain>
    </source>
</reference>
<dbReference type="RefSeq" id="WP_390253771.1">
    <property type="nucleotide sequence ID" value="NZ_JBHSDT010000008.1"/>
</dbReference>
<evidence type="ECO:0000313" key="2">
    <source>
        <dbReference type="Proteomes" id="UP001595882"/>
    </source>
</evidence>
<keyword evidence="2" id="KW-1185">Reference proteome</keyword>